<evidence type="ECO:0000313" key="3">
    <source>
        <dbReference type="Proteomes" id="UP000184342"/>
    </source>
</evidence>
<keyword evidence="3" id="KW-1185">Reference proteome</keyword>
<proteinExistence type="inferred from homology"/>
<evidence type="ECO:0000313" key="2">
    <source>
        <dbReference type="EMBL" id="SHI72925.1"/>
    </source>
</evidence>
<accession>A0A1M6DIA7</accession>
<dbReference type="Pfam" id="PF00797">
    <property type="entry name" value="Acetyltransf_2"/>
    <property type="match status" value="1"/>
</dbReference>
<dbReference type="InterPro" id="IPR038765">
    <property type="entry name" value="Papain-like_cys_pep_sf"/>
</dbReference>
<dbReference type="EMBL" id="FQYT01000006">
    <property type="protein sequence ID" value="SHI72925.1"/>
    <property type="molecule type" value="Genomic_DNA"/>
</dbReference>
<protein>
    <submittedName>
        <fullName evidence="2">N-hydroxyarylamine O-acetyltransferase</fullName>
    </submittedName>
</protein>
<dbReference type="PANTHER" id="PTHR11786:SF0">
    <property type="entry name" value="ARYLAMINE N-ACETYLTRANSFERASE 4-RELATED"/>
    <property type="match status" value="1"/>
</dbReference>
<reference evidence="2 3" key="1">
    <citation type="submission" date="2016-11" db="EMBL/GenBank/DDBJ databases">
        <authorList>
            <person name="Jaros S."/>
            <person name="Januszkiewicz K."/>
            <person name="Wedrychowicz H."/>
        </authorList>
    </citation>
    <scope>NUCLEOTIDE SEQUENCE [LARGE SCALE GENOMIC DNA]</scope>
    <source>
        <strain evidence="2 3">DSM 15970</strain>
    </source>
</reference>
<dbReference type="SUPFAM" id="SSF54001">
    <property type="entry name" value="Cysteine proteinases"/>
    <property type="match status" value="1"/>
</dbReference>
<gene>
    <name evidence="2" type="ORF">SAMN02745691_00719</name>
</gene>
<dbReference type="AlphaFoldDB" id="A0A1M6DIA7"/>
<sequence length="267" mass="30426">MNEHLYDPIPDVDVYLKRINLIGPLEPDKDNLDRVIYAHQCAIPFENLDVCLYKKEISLGINDLYNKIILKKRGGYCFEMNNLFLAFLKALGYDAHACLAKVWKEGAANVPALHRGSIVNLDGDLYYCDVGFGGPVPGGAVRLEEDVLQNIHGEKFRFIKKGNWWELSRITNLGDVETLISVNPNPAELEDFVALSHYCSCHTQRDFNVFTDNLMANIRVPNGHYSINNDVLIKKVNGIRDEVLIKSKQELVQILNDYFHIEMEDLD</sequence>
<dbReference type="Proteomes" id="UP000184342">
    <property type="component" value="Unassembled WGS sequence"/>
</dbReference>
<dbReference type="InterPro" id="IPR001447">
    <property type="entry name" value="Arylamine_N-AcTrfase"/>
</dbReference>
<dbReference type="Gene3D" id="2.40.128.150">
    <property type="entry name" value="Cysteine proteinases"/>
    <property type="match status" value="1"/>
</dbReference>
<dbReference type="RefSeq" id="WP_073992994.1">
    <property type="nucleotide sequence ID" value="NZ_FQYT01000006.1"/>
</dbReference>
<comment type="similarity">
    <text evidence="1">Belongs to the arylamine N-acetyltransferase family.</text>
</comment>
<evidence type="ECO:0000256" key="1">
    <source>
        <dbReference type="ARBA" id="ARBA00006547"/>
    </source>
</evidence>
<name>A0A1M6DIA7_9FIRM</name>
<keyword evidence="2" id="KW-0808">Transferase</keyword>
<organism evidence="2 3">
    <name type="scientific">Parasporobacterium paucivorans DSM 15970</name>
    <dbReference type="NCBI Taxonomy" id="1122934"/>
    <lineage>
        <taxon>Bacteria</taxon>
        <taxon>Bacillati</taxon>
        <taxon>Bacillota</taxon>
        <taxon>Clostridia</taxon>
        <taxon>Lachnospirales</taxon>
        <taxon>Lachnospiraceae</taxon>
        <taxon>Parasporobacterium</taxon>
    </lineage>
</organism>
<dbReference type="STRING" id="1122934.SAMN02745691_00719"/>
<dbReference type="Gene3D" id="3.30.2140.10">
    <property type="entry name" value="Arylamine N-acetyltransferase"/>
    <property type="match status" value="1"/>
</dbReference>
<dbReference type="GO" id="GO:0016407">
    <property type="term" value="F:acetyltransferase activity"/>
    <property type="evidence" value="ECO:0007669"/>
    <property type="project" value="InterPro"/>
</dbReference>
<dbReference type="PANTHER" id="PTHR11786">
    <property type="entry name" value="N-HYDROXYARYLAMINE O-ACETYLTRANSFERASE"/>
    <property type="match status" value="1"/>
</dbReference>